<keyword evidence="2" id="KW-1185">Reference proteome</keyword>
<reference evidence="1" key="1">
    <citation type="submission" date="2024-01" db="EMBL/GenBank/DDBJ databases">
        <title>Bank of Algae and Cyanobacteria of the Azores (BACA) strain genomes.</title>
        <authorList>
            <person name="Luz R."/>
            <person name="Cordeiro R."/>
            <person name="Fonseca A."/>
            <person name="Goncalves V."/>
        </authorList>
    </citation>
    <scope>NUCLEOTIDE SEQUENCE</scope>
    <source>
        <strain evidence="1">BACA0141</strain>
    </source>
</reference>
<dbReference type="EMBL" id="JAZBJZ010000101">
    <property type="protein sequence ID" value="MEE3718940.1"/>
    <property type="molecule type" value="Genomic_DNA"/>
</dbReference>
<evidence type="ECO:0000313" key="2">
    <source>
        <dbReference type="Proteomes" id="UP001333818"/>
    </source>
</evidence>
<dbReference type="InterPro" id="IPR014964">
    <property type="entry name" value="DUF1830"/>
</dbReference>
<dbReference type="Proteomes" id="UP001333818">
    <property type="component" value="Unassembled WGS sequence"/>
</dbReference>
<accession>A0AAW9PVE2</accession>
<evidence type="ECO:0000313" key="1">
    <source>
        <dbReference type="EMBL" id="MEE3718940.1"/>
    </source>
</evidence>
<gene>
    <name evidence="1" type="ORF">V2H45_19530</name>
</gene>
<protein>
    <submittedName>
        <fullName evidence="1">DUF1830 domain-containing protein</fullName>
    </submittedName>
</protein>
<comment type="caution">
    <text evidence="1">The sequence shown here is derived from an EMBL/GenBank/DDBJ whole genome shotgun (WGS) entry which is preliminary data.</text>
</comment>
<organism evidence="1 2">
    <name type="scientific">Tumidithrix elongata BACA0141</name>
    <dbReference type="NCBI Taxonomy" id="2716417"/>
    <lineage>
        <taxon>Bacteria</taxon>
        <taxon>Bacillati</taxon>
        <taxon>Cyanobacteriota</taxon>
        <taxon>Cyanophyceae</taxon>
        <taxon>Pseudanabaenales</taxon>
        <taxon>Pseudanabaenaceae</taxon>
        <taxon>Tumidithrix</taxon>
        <taxon>Tumidithrix elongata</taxon>
    </lineage>
</organism>
<proteinExistence type="predicted"/>
<sequence>MKGYKHIIVGTFSDYANACSVVVDLGNAGFDANKLSIISIGSEIAPRSSDTQIRQEIIKEKPLRYVGAIEKGRFVVILSGSDRDIQLTQQFFNQQACEGRSLTKPMNRVLCHYSNCTPHVEIARVSHGSNIYLERVIFPLQRIFFEAPLEAQLETFTSEIAGAILSDRIACSELLVLEPSSATPSVVAELLPEVTIRATTLFSSNVAEARAALKDAEKSPTHA</sequence>
<dbReference type="AlphaFoldDB" id="A0AAW9PVE2"/>
<dbReference type="RefSeq" id="WP_330485376.1">
    <property type="nucleotide sequence ID" value="NZ_JAZBJZ010000101.1"/>
</dbReference>
<name>A0AAW9PVE2_9CYAN</name>
<dbReference type="Pfam" id="PF08865">
    <property type="entry name" value="DUF1830"/>
    <property type="match status" value="1"/>
</dbReference>